<organism evidence="1 2">
    <name type="scientific">Asticcacaulis benevestitus DSM 16100 = ATCC BAA-896</name>
    <dbReference type="NCBI Taxonomy" id="1121022"/>
    <lineage>
        <taxon>Bacteria</taxon>
        <taxon>Pseudomonadati</taxon>
        <taxon>Pseudomonadota</taxon>
        <taxon>Alphaproteobacteria</taxon>
        <taxon>Caulobacterales</taxon>
        <taxon>Caulobacteraceae</taxon>
        <taxon>Asticcacaulis</taxon>
    </lineage>
</organism>
<dbReference type="STRING" id="1121022.GCA_000376105_03790"/>
<sequence length="64" mass="7281">MTLENRNIEAVVERFDITGLYLDIKGTRATCRPWENGDQFLMRCRGTSSSWTVDSVEAHEMTAA</sequence>
<proteinExistence type="predicted"/>
<dbReference type="AlphaFoldDB" id="V4Q4X2"/>
<keyword evidence="2" id="KW-1185">Reference proteome</keyword>
<protein>
    <submittedName>
        <fullName evidence="1">Uncharacterized protein</fullName>
    </submittedName>
</protein>
<reference evidence="1 2" key="1">
    <citation type="journal article" date="2014" name="Nature">
        <title>Sequential evolution of bacterial morphology by co-option of a developmental regulator.</title>
        <authorList>
            <person name="Jiang C."/>
            <person name="Brown P.J."/>
            <person name="Ducret A."/>
            <person name="Brun Y.V."/>
        </authorList>
    </citation>
    <scope>NUCLEOTIDE SEQUENCE [LARGE SCALE GENOMIC DNA]</scope>
    <source>
        <strain evidence="1 2">DSM 16100</strain>
    </source>
</reference>
<evidence type="ECO:0000313" key="2">
    <source>
        <dbReference type="Proteomes" id="UP000017837"/>
    </source>
</evidence>
<gene>
    <name evidence="1" type="ORF">ABENE_07215</name>
</gene>
<comment type="caution">
    <text evidence="1">The sequence shown here is derived from an EMBL/GenBank/DDBJ whole genome shotgun (WGS) entry which is preliminary data.</text>
</comment>
<dbReference type="Proteomes" id="UP000017837">
    <property type="component" value="Unassembled WGS sequence"/>
</dbReference>
<accession>V4Q4X2</accession>
<name>V4Q4X2_9CAUL</name>
<evidence type="ECO:0000313" key="1">
    <source>
        <dbReference type="EMBL" id="ESQ92885.1"/>
    </source>
</evidence>
<dbReference type="PATRIC" id="fig|1121022.4.peg.1443"/>
<dbReference type="EMBL" id="AWGB01000010">
    <property type="protein sequence ID" value="ESQ92885.1"/>
    <property type="molecule type" value="Genomic_DNA"/>
</dbReference>